<feature type="active site" description="Proton donor" evidence="4">
    <location>
        <position position="185"/>
    </location>
</feature>
<dbReference type="PANTHER" id="PTHR30456">
    <property type="entry name" value="PYRIDOXINE 5'-PHOSPHATE SYNTHASE"/>
    <property type="match status" value="1"/>
</dbReference>
<dbReference type="RefSeq" id="WP_211681508.1">
    <property type="nucleotide sequence ID" value="NZ_JAGRQH010000003.1"/>
</dbReference>
<dbReference type="EC" id="2.6.99.2" evidence="4 5"/>
<evidence type="ECO:0000256" key="3">
    <source>
        <dbReference type="ARBA" id="ARBA00023096"/>
    </source>
</evidence>
<evidence type="ECO:0000256" key="4">
    <source>
        <dbReference type="HAMAP-Rule" id="MF_00279"/>
    </source>
</evidence>
<feature type="binding site" evidence="4">
    <location>
        <begin position="207"/>
        <end position="208"/>
    </location>
    <ligand>
        <name>3-amino-2-oxopropyl phosphate</name>
        <dbReference type="ChEBI" id="CHEBI:57279"/>
    </ligand>
</feature>
<dbReference type="Pfam" id="PF03740">
    <property type="entry name" value="PdxJ"/>
    <property type="match status" value="1"/>
</dbReference>
<feature type="binding site" evidence="4">
    <location>
        <position position="7"/>
    </location>
    <ligand>
        <name>3-amino-2-oxopropyl phosphate</name>
        <dbReference type="ChEBI" id="CHEBI:57279"/>
    </ligand>
</feature>
<dbReference type="PANTHER" id="PTHR30456:SF0">
    <property type="entry name" value="PYRIDOXINE 5'-PHOSPHATE SYNTHASE"/>
    <property type="match status" value="1"/>
</dbReference>
<keyword evidence="2 4" id="KW-0808">Transferase</keyword>
<feature type="binding site" evidence="4">
    <location>
        <position position="50"/>
    </location>
    <ligand>
        <name>1-deoxy-D-xylulose 5-phosphate</name>
        <dbReference type="ChEBI" id="CHEBI:57792"/>
    </ligand>
</feature>
<comment type="subunit">
    <text evidence="4">Homooctamer; tetramer of dimers.</text>
</comment>
<dbReference type="Proteomes" id="UP000677812">
    <property type="component" value="Unassembled WGS sequence"/>
</dbReference>
<evidence type="ECO:0000313" key="6">
    <source>
        <dbReference type="EMBL" id="MBR0559765.1"/>
    </source>
</evidence>
<organism evidence="6 7">
    <name type="scientific">Neokomagataea anthophila</name>
    <dbReference type="NCBI Taxonomy" id="2826925"/>
    <lineage>
        <taxon>Bacteria</taxon>
        <taxon>Pseudomonadati</taxon>
        <taxon>Pseudomonadota</taxon>
        <taxon>Alphaproteobacteria</taxon>
        <taxon>Acetobacterales</taxon>
        <taxon>Acetobacteraceae</taxon>
        <taxon>Neokomagataea</taxon>
    </lineage>
</organism>
<dbReference type="CDD" id="cd00003">
    <property type="entry name" value="PNPsynthase"/>
    <property type="match status" value="1"/>
</dbReference>
<feature type="binding site" evidence="4">
    <location>
        <position position="45"/>
    </location>
    <ligand>
        <name>1-deoxy-D-xylulose 5-phosphate</name>
        <dbReference type="ChEBI" id="CHEBI:57792"/>
    </ligand>
</feature>
<dbReference type="InterPro" id="IPR013785">
    <property type="entry name" value="Aldolase_TIM"/>
</dbReference>
<comment type="subcellular location">
    <subcellularLocation>
        <location evidence="4">Cytoplasm</location>
    </subcellularLocation>
</comment>
<dbReference type="HAMAP" id="MF_00279">
    <property type="entry name" value="PdxJ"/>
    <property type="match status" value="1"/>
</dbReference>
<evidence type="ECO:0000256" key="2">
    <source>
        <dbReference type="ARBA" id="ARBA00022679"/>
    </source>
</evidence>
<comment type="function">
    <text evidence="4">Catalyzes the complicated ring closure reaction between the two acyclic compounds 1-deoxy-D-xylulose-5-phosphate (DXP) and 3-amino-2-oxopropyl phosphate (1-amino-acetone-3-phosphate or AAP) to form pyridoxine 5'-phosphate (PNP) and inorganic phosphate.</text>
</comment>
<gene>
    <name evidence="4" type="primary">pdxJ</name>
    <name evidence="6" type="ORF">KB213_06820</name>
</gene>
<comment type="caution">
    <text evidence="6">The sequence shown here is derived from an EMBL/GenBank/DDBJ whole genome shotgun (WGS) entry which is preliminary data.</text>
</comment>
<name>A0ABS5E774_9PROT</name>
<keyword evidence="7" id="KW-1185">Reference proteome</keyword>
<dbReference type="InterPro" id="IPR004569">
    <property type="entry name" value="PyrdxlP_synth_PdxJ"/>
</dbReference>
<dbReference type="Gene3D" id="3.20.20.70">
    <property type="entry name" value="Aldolase class I"/>
    <property type="match status" value="1"/>
</dbReference>
<feature type="binding site" evidence="4">
    <location>
        <position position="18"/>
    </location>
    <ligand>
        <name>3-amino-2-oxopropyl phosphate</name>
        <dbReference type="ChEBI" id="CHEBI:57279"/>
    </ligand>
</feature>
<evidence type="ECO:0000256" key="1">
    <source>
        <dbReference type="ARBA" id="ARBA00022490"/>
    </source>
</evidence>
<dbReference type="EMBL" id="JAGRQH010000003">
    <property type="protein sequence ID" value="MBR0559765.1"/>
    <property type="molecule type" value="Genomic_DNA"/>
</dbReference>
<comment type="catalytic activity">
    <reaction evidence="4">
        <text>3-amino-2-oxopropyl phosphate + 1-deoxy-D-xylulose 5-phosphate = pyridoxine 5'-phosphate + phosphate + 2 H2O + H(+)</text>
        <dbReference type="Rhea" id="RHEA:15265"/>
        <dbReference type="ChEBI" id="CHEBI:15377"/>
        <dbReference type="ChEBI" id="CHEBI:15378"/>
        <dbReference type="ChEBI" id="CHEBI:43474"/>
        <dbReference type="ChEBI" id="CHEBI:57279"/>
        <dbReference type="ChEBI" id="CHEBI:57792"/>
        <dbReference type="ChEBI" id="CHEBI:58589"/>
        <dbReference type="EC" id="2.6.99.2"/>
    </reaction>
</comment>
<feature type="active site" description="Proton acceptor" evidence="4">
    <location>
        <position position="69"/>
    </location>
</feature>
<evidence type="ECO:0000313" key="7">
    <source>
        <dbReference type="Proteomes" id="UP000677812"/>
    </source>
</evidence>
<feature type="binding site" evidence="4">
    <location>
        <position position="186"/>
    </location>
    <ligand>
        <name>3-amino-2-oxopropyl phosphate</name>
        <dbReference type="ChEBI" id="CHEBI:57279"/>
    </ligand>
</feature>
<dbReference type="InterPro" id="IPR036130">
    <property type="entry name" value="Pyridoxine-5'_phos_synth"/>
</dbReference>
<keyword evidence="3 4" id="KW-0664">Pyridoxine biosynthesis</keyword>
<feature type="binding site" evidence="4">
    <location>
        <position position="99"/>
    </location>
    <ligand>
        <name>1-deoxy-D-xylulose 5-phosphate</name>
        <dbReference type="ChEBI" id="CHEBI:57792"/>
    </ligand>
</feature>
<comment type="pathway">
    <text evidence="4">Cofactor biosynthesis; pyridoxine 5'-phosphate biosynthesis; pyridoxine 5'-phosphate from D-erythrose 4-phosphate: step 5/5.</text>
</comment>
<dbReference type="NCBIfam" id="TIGR00559">
    <property type="entry name" value="pdxJ"/>
    <property type="match status" value="1"/>
</dbReference>
<feature type="binding site" evidence="4">
    <location>
        <begin position="9"/>
        <end position="10"/>
    </location>
    <ligand>
        <name>1-deoxy-D-xylulose 5-phosphate</name>
        <dbReference type="ChEBI" id="CHEBI:57792"/>
    </ligand>
</feature>
<dbReference type="SUPFAM" id="SSF63892">
    <property type="entry name" value="Pyridoxine 5'-phosphate synthase"/>
    <property type="match status" value="1"/>
</dbReference>
<sequence length="236" mass="25617">MIRLGVNVDHVATIRNARGGEHPDPVSAAQTALQNGADGITAHLREDRRHIRDADMMRLRALPAPLNFEMAATEEMITLACALRPHACCLVPEKREEVTTEGGLNVVGQRVMLEPMITRLKEAGIRVSLFIDPDENQIRASAQLGVPVVELHTGAYAHGGAGELERLFNAADLVNECGIELHAGHGLTYDNVQPIRTLPGLRELNIGHFLIGQSVFEGLGGAIRHMKALMNPVLSE</sequence>
<feature type="site" description="Transition state stabilizer" evidence="4">
    <location>
        <position position="150"/>
    </location>
</feature>
<accession>A0ABS5E774</accession>
<evidence type="ECO:0000256" key="5">
    <source>
        <dbReference type="NCBIfam" id="TIGR00559"/>
    </source>
</evidence>
<dbReference type="GO" id="GO:0033856">
    <property type="term" value="F:pyridoxine 5'-phosphate synthase activity"/>
    <property type="evidence" value="ECO:0007669"/>
    <property type="project" value="UniProtKB-EC"/>
</dbReference>
<feature type="active site" description="Proton acceptor" evidence="4">
    <location>
        <position position="43"/>
    </location>
</feature>
<reference evidence="6 7" key="1">
    <citation type="submission" date="2021-04" db="EMBL/GenBank/DDBJ databases">
        <title>The complete genome sequence of Neokomagataea sp. TBRC 2177.</title>
        <authorList>
            <person name="Charoenyingcharoen P."/>
            <person name="Yukphan P."/>
        </authorList>
    </citation>
    <scope>NUCLEOTIDE SEQUENCE [LARGE SCALE GENOMIC DNA]</scope>
    <source>
        <strain evidence="6 7">TBRC 2177</strain>
    </source>
</reference>
<protein>
    <recommendedName>
        <fullName evidence="4 5">Pyridoxine 5'-phosphate synthase</fullName>
        <shortName evidence="4">PNP synthase</shortName>
        <ecNumber evidence="4 5">2.6.99.2</ecNumber>
    </recommendedName>
</protein>
<comment type="similarity">
    <text evidence="4">Belongs to the PNP synthase family.</text>
</comment>
<keyword evidence="1 4" id="KW-0963">Cytoplasm</keyword>
<proteinExistence type="inferred from homology"/>
<dbReference type="NCBIfam" id="NF003624">
    <property type="entry name" value="PRK05265.1-2"/>
    <property type="match status" value="1"/>
</dbReference>
<dbReference type="NCBIfam" id="NF003627">
    <property type="entry name" value="PRK05265.1-5"/>
    <property type="match status" value="1"/>
</dbReference>
<dbReference type="NCBIfam" id="NF003625">
    <property type="entry name" value="PRK05265.1-3"/>
    <property type="match status" value="1"/>
</dbReference>